<organism evidence="3 4">
    <name type="scientific">Gluconacetobacter aggeris</name>
    <dbReference type="NCBI Taxonomy" id="1286186"/>
    <lineage>
        <taxon>Bacteria</taxon>
        <taxon>Pseudomonadati</taxon>
        <taxon>Pseudomonadota</taxon>
        <taxon>Alphaproteobacteria</taxon>
        <taxon>Acetobacterales</taxon>
        <taxon>Acetobacteraceae</taxon>
        <taxon>Gluconacetobacter</taxon>
    </lineage>
</organism>
<proteinExistence type="predicted"/>
<evidence type="ECO:0000256" key="1">
    <source>
        <dbReference type="SAM" id="MobiDB-lite"/>
    </source>
</evidence>
<feature type="domain" description="SH3b" evidence="2">
    <location>
        <begin position="58"/>
        <end position="109"/>
    </location>
</feature>
<sequence>MLSLAGHDAWSRVCRRARCAARGRKMMTIRIKIILSAFLAGIGLAGPALAAPGVVVGGTDIFAGPSPAYPIVGALPPGAPIEIFGCQPGWGWCDVAGGPYRGWAPSDRVQILYDGSPGPLSEYGPMIGLPLIGFAFGHYWGTHYRDRPWFSSYDRWGGGRGEVVRGRGPGGGPDRHWGAGPGGPGPGWSGRGGPPPGDHRGGGFPGGGPGNARGGDNRGGDRRGGSMPHADMPHGGPPGGNRGHDGHGGHDRGPR</sequence>
<evidence type="ECO:0000259" key="2">
    <source>
        <dbReference type="Pfam" id="PF08239"/>
    </source>
</evidence>
<protein>
    <submittedName>
        <fullName evidence="3">SH3 domain-containing protein</fullName>
    </submittedName>
</protein>
<accession>A0A7W4ITL7</accession>
<evidence type="ECO:0000313" key="3">
    <source>
        <dbReference type="EMBL" id="MBB2168895.1"/>
    </source>
</evidence>
<reference evidence="3 4" key="1">
    <citation type="submission" date="2020-04" db="EMBL/GenBank/DDBJ databases">
        <title>Description of novel Gluconacetobacter.</title>
        <authorList>
            <person name="Sombolestani A."/>
        </authorList>
    </citation>
    <scope>NUCLEOTIDE SEQUENCE [LARGE SCALE GENOMIC DNA]</scope>
    <source>
        <strain evidence="3 4">LMG 27801</strain>
    </source>
</reference>
<feature type="compositionally biased region" description="Basic and acidic residues" evidence="1">
    <location>
        <begin position="242"/>
        <end position="255"/>
    </location>
</feature>
<dbReference type="Proteomes" id="UP000559860">
    <property type="component" value="Unassembled WGS sequence"/>
</dbReference>
<gene>
    <name evidence="3" type="ORF">HLH36_11095</name>
</gene>
<keyword evidence="4" id="KW-1185">Reference proteome</keyword>
<name>A0A7W4ITL7_9PROT</name>
<feature type="compositionally biased region" description="Gly residues" evidence="1">
    <location>
        <begin position="202"/>
        <end position="213"/>
    </location>
</feature>
<dbReference type="AlphaFoldDB" id="A0A7W4ITL7"/>
<feature type="compositionally biased region" description="Gly residues" evidence="1">
    <location>
        <begin position="179"/>
        <end position="192"/>
    </location>
</feature>
<comment type="caution">
    <text evidence="3">The sequence shown here is derived from an EMBL/GenBank/DDBJ whole genome shotgun (WGS) entry which is preliminary data.</text>
</comment>
<feature type="compositionally biased region" description="Basic and acidic residues" evidence="1">
    <location>
        <begin position="215"/>
        <end position="224"/>
    </location>
</feature>
<feature type="region of interest" description="Disordered" evidence="1">
    <location>
        <begin position="164"/>
        <end position="255"/>
    </location>
</feature>
<dbReference type="Pfam" id="PF08239">
    <property type="entry name" value="SH3_3"/>
    <property type="match status" value="1"/>
</dbReference>
<dbReference type="EMBL" id="JABEQD010000007">
    <property type="protein sequence ID" value="MBB2168895.1"/>
    <property type="molecule type" value="Genomic_DNA"/>
</dbReference>
<dbReference type="InterPro" id="IPR003646">
    <property type="entry name" value="SH3-like_bac-type"/>
</dbReference>
<evidence type="ECO:0000313" key="4">
    <source>
        <dbReference type="Proteomes" id="UP000559860"/>
    </source>
</evidence>